<dbReference type="EMBL" id="CATNWA010017671">
    <property type="protein sequence ID" value="CAI9602318.1"/>
    <property type="molecule type" value="Genomic_DNA"/>
</dbReference>
<gene>
    <name evidence="1" type="ORF">SPARVUS_LOCUS13115654</name>
</gene>
<proteinExistence type="predicted"/>
<reference evidence="1" key="1">
    <citation type="submission" date="2023-05" db="EMBL/GenBank/DDBJ databases">
        <authorList>
            <person name="Stuckert A."/>
        </authorList>
    </citation>
    <scope>NUCLEOTIDE SEQUENCE</scope>
</reference>
<dbReference type="Proteomes" id="UP001162483">
    <property type="component" value="Unassembled WGS sequence"/>
</dbReference>
<feature type="non-terminal residue" evidence="1">
    <location>
        <position position="82"/>
    </location>
</feature>
<comment type="caution">
    <text evidence="1">The sequence shown here is derived from an EMBL/GenBank/DDBJ whole genome shotgun (WGS) entry which is preliminary data.</text>
</comment>
<evidence type="ECO:0000313" key="1">
    <source>
        <dbReference type="EMBL" id="CAI9602318.1"/>
    </source>
</evidence>
<name>A0ABN9G0U7_9NEOB</name>
<sequence>MSLFVIFKFPAIPSPYVPTLAGDGTQRTDASIRWRTLHVTLQEGHRGSAGQGKRTTDLRCMVSPSVARGYCLCYTREYRQGG</sequence>
<organism evidence="1 2">
    <name type="scientific">Staurois parvus</name>
    <dbReference type="NCBI Taxonomy" id="386267"/>
    <lineage>
        <taxon>Eukaryota</taxon>
        <taxon>Metazoa</taxon>
        <taxon>Chordata</taxon>
        <taxon>Craniata</taxon>
        <taxon>Vertebrata</taxon>
        <taxon>Euteleostomi</taxon>
        <taxon>Amphibia</taxon>
        <taxon>Batrachia</taxon>
        <taxon>Anura</taxon>
        <taxon>Neobatrachia</taxon>
        <taxon>Ranoidea</taxon>
        <taxon>Ranidae</taxon>
        <taxon>Staurois</taxon>
    </lineage>
</organism>
<accession>A0ABN9G0U7</accession>
<protein>
    <submittedName>
        <fullName evidence="1">Uncharacterized protein</fullName>
    </submittedName>
</protein>
<evidence type="ECO:0000313" key="2">
    <source>
        <dbReference type="Proteomes" id="UP001162483"/>
    </source>
</evidence>
<keyword evidence="2" id="KW-1185">Reference proteome</keyword>